<dbReference type="SUPFAM" id="SSF51182">
    <property type="entry name" value="RmlC-like cupins"/>
    <property type="match status" value="1"/>
</dbReference>
<feature type="domain" description="(S)-ureidoglycine aminohydrolase cupin" evidence="1">
    <location>
        <begin position="39"/>
        <end position="112"/>
    </location>
</feature>
<evidence type="ECO:0000313" key="3">
    <source>
        <dbReference type="Proteomes" id="UP000237682"/>
    </source>
</evidence>
<gene>
    <name evidence="2" type="ORF">C5L14_05510</name>
</gene>
<evidence type="ECO:0000313" key="2">
    <source>
        <dbReference type="EMBL" id="PRH88994.1"/>
    </source>
</evidence>
<dbReference type="OrthoDB" id="9799053at2"/>
<comment type="caution">
    <text evidence="2">The sequence shown here is derived from an EMBL/GenBank/DDBJ whole genome shotgun (WGS) entry which is preliminary data.</text>
</comment>
<dbReference type="InterPro" id="IPR011051">
    <property type="entry name" value="RmlC_Cupin_sf"/>
</dbReference>
<evidence type="ECO:0000259" key="1">
    <source>
        <dbReference type="Pfam" id="PF05899"/>
    </source>
</evidence>
<dbReference type="InterPro" id="IPR008579">
    <property type="entry name" value="UGlyAH_Cupin_dom"/>
</dbReference>
<protein>
    <submittedName>
        <fullName evidence="2">Cupin</fullName>
    </submittedName>
</protein>
<dbReference type="AlphaFoldDB" id="A0A2S9QI25"/>
<name>A0A2S9QI25_9HYPH</name>
<proteinExistence type="predicted"/>
<dbReference type="Gene3D" id="2.60.120.10">
    <property type="entry name" value="Jelly Rolls"/>
    <property type="match status" value="1"/>
</dbReference>
<accession>A0A2S9QI25</accession>
<organism evidence="2 3">
    <name type="scientific">Labrys okinawensis</name>
    <dbReference type="NCBI Taxonomy" id="346911"/>
    <lineage>
        <taxon>Bacteria</taxon>
        <taxon>Pseudomonadati</taxon>
        <taxon>Pseudomonadota</taxon>
        <taxon>Alphaproteobacteria</taxon>
        <taxon>Hyphomicrobiales</taxon>
        <taxon>Xanthobacteraceae</taxon>
        <taxon>Labrys</taxon>
    </lineage>
</organism>
<dbReference type="EMBL" id="PUEJ01000002">
    <property type="protein sequence ID" value="PRH88994.1"/>
    <property type="molecule type" value="Genomic_DNA"/>
</dbReference>
<dbReference type="Pfam" id="PF05899">
    <property type="entry name" value="Cupin_3"/>
    <property type="match status" value="1"/>
</dbReference>
<dbReference type="Proteomes" id="UP000237682">
    <property type="component" value="Unassembled WGS sequence"/>
</dbReference>
<keyword evidence="3" id="KW-1185">Reference proteome</keyword>
<reference evidence="2 3" key="1">
    <citation type="submission" date="2018-02" db="EMBL/GenBank/DDBJ databases">
        <title>Whole genome sequencing of endophytic bacterium.</title>
        <authorList>
            <person name="Eedara R."/>
            <person name="Podile A.R."/>
        </authorList>
    </citation>
    <scope>NUCLEOTIDE SEQUENCE [LARGE SCALE GENOMIC DNA]</scope>
    <source>
        <strain evidence="2 3">RP1T</strain>
    </source>
</reference>
<dbReference type="InterPro" id="IPR014710">
    <property type="entry name" value="RmlC-like_jellyroll"/>
</dbReference>
<sequence>MIDSKTFADLSSLDLGPFGPKPTTLSEGQVEAARTLWKSEDGLMEVGVWECTPGRFTASRERNSETCHIVSGRVSLHDAGGQTREVRAGEALVLPKGWKGEWTIHETTRKLYIMHYDAA</sequence>
<dbReference type="PANTHER" id="PTHR40943">
    <property type="entry name" value="CYTOPLASMIC PROTEIN-RELATED"/>
    <property type="match status" value="1"/>
</dbReference>
<dbReference type="CDD" id="cd02227">
    <property type="entry name" value="cupin_TM1112-like"/>
    <property type="match status" value="1"/>
</dbReference>
<dbReference type="PANTHER" id="PTHR40943:SF1">
    <property type="entry name" value="CYTOPLASMIC PROTEIN"/>
    <property type="match status" value="1"/>
</dbReference>
<dbReference type="RefSeq" id="WP_105861032.1">
    <property type="nucleotide sequence ID" value="NZ_PUEJ01000002.1"/>
</dbReference>